<dbReference type="EMBL" id="FWWR01000009">
    <property type="protein sequence ID" value="SMB86238.1"/>
    <property type="molecule type" value="Genomic_DNA"/>
</dbReference>
<proteinExistence type="predicted"/>
<keyword evidence="2" id="KW-1185">Reference proteome</keyword>
<dbReference type="OrthoDB" id="1095143at2"/>
<reference evidence="2" key="1">
    <citation type="submission" date="2017-04" db="EMBL/GenBank/DDBJ databases">
        <authorList>
            <person name="Varghese N."/>
            <person name="Submissions S."/>
        </authorList>
    </citation>
    <scope>NUCLEOTIDE SEQUENCE [LARGE SCALE GENOMIC DNA]</scope>
    <source>
        <strain evidence="2">DSM 20463</strain>
    </source>
</reference>
<evidence type="ECO:0000313" key="1">
    <source>
        <dbReference type="EMBL" id="SMB86238.1"/>
    </source>
</evidence>
<dbReference type="InterPro" id="IPR054500">
    <property type="entry name" value="Phage_fiber_rpt"/>
</dbReference>
<accession>A0A1W1UYR3</accession>
<evidence type="ECO:0008006" key="3">
    <source>
        <dbReference type="Google" id="ProtNLM"/>
    </source>
</evidence>
<dbReference type="RefSeq" id="WP_084230503.1">
    <property type="nucleotide sequence ID" value="NZ_FWWR01000009.1"/>
</dbReference>
<dbReference type="STRING" id="573058.SAMN00017477_0866"/>
<protein>
    <recommendedName>
        <fullName evidence="3">Tail fiber protein</fullName>
    </recommendedName>
</protein>
<name>A0A1W1UYR3_PEPAS</name>
<sequence>MKEMYKGKVNSPATLLVETIDSSVTSIKVADGSVFPEGPNVVVIGTDGNAETIKYDSINGNILVGCVRGFQGKASVWDKDTIIARNFTEYDLDALQENILELNNNKIDKVQGQGLISDAEKNKLINIEDGAEKNKVNSVNKKVGDVVLKLSDLENDKNFKTESEIQSMINNSTKLKKEVVASLPSTGKDDVIYLLKNKNDTNNFYTEYMWINGKWELIGDTKVDLTDYAKKSDIKTKLSEMESDKEHRVVTDTEKSTWNNKEDKIVGKGLSTNDYTDSDKAKVDAIPSNPKYTDTITYVVDNLTSTDTEKALSANQGKELKRLIDNKQNKINIVNDLTTGGNSNVLSAEQGKELKRLIDTKPDNDTTYSVATTSKDGLLSSADKTKINSLPSNFVNMAEGDKDLNNITKVGFYYVSSPTANKPPTSNSYIALIVTNTTSFAGSYVQQIAISEDKDEHKIFLRKKYSSSWGEWKVIGADGTVETARLRDNDGVCYKYGKVVNLVVRGGTKYSLLNDKIPEGFRPIRGITIAMPSSRGTAGVDISADGDINVIGDYDRIGFSCTYMTE</sequence>
<evidence type="ECO:0000313" key="2">
    <source>
        <dbReference type="Proteomes" id="UP000192368"/>
    </source>
</evidence>
<gene>
    <name evidence="1" type="ORF">SAMN00017477_0866</name>
</gene>
<dbReference type="Proteomes" id="UP000192368">
    <property type="component" value="Unassembled WGS sequence"/>
</dbReference>
<dbReference type="CDD" id="cd19958">
    <property type="entry name" value="pyocin_knob"/>
    <property type="match status" value="1"/>
</dbReference>
<dbReference type="AlphaFoldDB" id="A0A1W1UYR3"/>
<organism evidence="1 2">
    <name type="scientific">Peptoniphilus asaccharolyticus DSM 20463</name>
    <dbReference type="NCBI Taxonomy" id="573058"/>
    <lineage>
        <taxon>Bacteria</taxon>
        <taxon>Bacillati</taxon>
        <taxon>Bacillota</taxon>
        <taxon>Tissierellia</taxon>
        <taxon>Tissierellales</taxon>
        <taxon>Peptoniphilaceae</taxon>
        <taxon>Peptoniphilus</taxon>
    </lineage>
</organism>
<dbReference type="Pfam" id="PF22337">
    <property type="entry name" value="Phage_fiber_rpt"/>
    <property type="match status" value="2"/>
</dbReference>